<evidence type="ECO:0000256" key="6">
    <source>
        <dbReference type="ARBA" id="ARBA00022692"/>
    </source>
</evidence>
<protein>
    <recommendedName>
        <fullName evidence="3">histidine kinase</fullName>
        <ecNumber evidence="3">2.7.13.3</ecNumber>
    </recommendedName>
</protein>
<dbReference type="PROSITE" id="PS50112">
    <property type="entry name" value="PAS"/>
    <property type="match status" value="1"/>
</dbReference>
<comment type="caution">
    <text evidence="19">The sequence shown here is derived from an EMBL/GenBank/DDBJ whole genome shotgun (WGS) entry which is preliminary data.</text>
</comment>
<dbReference type="InterPro" id="IPR000014">
    <property type="entry name" value="PAS"/>
</dbReference>
<keyword evidence="8" id="KW-0418">Kinase</keyword>
<dbReference type="CDD" id="cd00075">
    <property type="entry name" value="HATPase"/>
    <property type="match status" value="1"/>
</dbReference>
<keyword evidence="13" id="KW-0175">Coiled coil</keyword>
<dbReference type="Pfam" id="PF08448">
    <property type="entry name" value="PAS_4"/>
    <property type="match status" value="1"/>
</dbReference>
<comment type="catalytic activity">
    <reaction evidence="1">
        <text>ATP + protein L-histidine = ADP + protein N-phospho-L-histidine.</text>
        <dbReference type="EC" id="2.7.13.3"/>
    </reaction>
</comment>
<dbReference type="InterPro" id="IPR036890">
    <property type="entry name" value="HATPase_C_sf"/>
</dbReference>
<dbReference type="SUPFAM" id="SSF55785">
    <property type="entry name" value="PYP-like sensor domain (PAS domain)"/>
    <property type="match status" value="2"/>
</dbReference>
<dbReference type="InterPro" id="IPR013656">
    <property type="entry name" value="PAS_4"/>
</dbReference>
<dbReference type="InterPro" id="IPR001610">
    <property type="entry name" value="PAC"/>
</dbReference>
<proteinExistence type="predicted"/>
<evidence type="ECO:0000313" key="20">
    <source>
        <dbReference type="Proteomes" id="UP000533080"/>
    </source>
</evidence>
<keyword evidence="5" id="KW-0808">Transferase</keyword>
<dbReference type="Gene3D" id="1.10.287.130">
    <property type="match status" value="1"/>
</dbReference>
<dbReference type="InterPro" id="IPR013767">
    <property type="entry name" value="PAS_fold"/>
</dbReference>
<dbReference type="EC" id="2.7.13.3" evidence="3"/>
<dbReference type="NCBIfam" id="TIGR00229">
    <property type="entry name" value="sensory_box"/>
    <property type="match status" value="2"/>
</dbReference>
<evidence type="ECO:0000256" key="11">
    <source>
        <dbReference type="ARBA" id="ARBA00023012"/>
    </source>
</evidence>
<dbReference type="InterPro" id="IPR003594">
    <property type="entry name" value="HATPase_dom"/>
</dbReference>
<feature type="transmembrane region" description="Helical" evidence="15">
    <location>
        <begin position="298"/>
        <end position="316"/>
    </location>
</feature>
<dbReference type="Pfam" id="PF00989">
    <property type="entry name" value="PAS"/>
    <property type="match status" value="1"/>
</dbReference>
<evidence type="ECO:0000259" key="18">
    <source>
        <dbReference type="PROSITE" id="PS50113"/>
    </source>
</evidence>
<feature type="domain" description="Histidine kinase" evidence="16">
    <location>
        <begin position="626"/>
        <end position="843"/>
    </location>
</feature>
<dbReference type="InterPro" id="IPR004358">
    <property type="entry name" value="Sig_transdc_His_kin-like_C"/>
</dbReference>
<accession>A0A7Y4IMV9</accession>
<evidence type="ECO:0000256" key="1">
    <source>
        <dbReference type="ARBA" id="ARBA00000085"/>
    </source>
</evidence>
<dbReference type="InterPro" id="IPR035965">
    <property type="entry name" value="PAS-like_dom_sf"/>
</dbReference>
<dbReference type="Pfam" id="PF00512">
    <property type="entry name" value="HisKA"/>
    <property type="match status" value="1"/>
</dbReference>
<organism evidence="19 20">
    <name type="scientific">Myxococcus xanthus</name>
    <dbReference type="NCBI Taxonomy" id="34"/>
    <lineage>
        <taxon>Bacteria</taxon>
        <taxon>Pseudomonadati</taxon>
        <taxon>Myxococcota</taxon>
        <taxon>Myxococcia</taxon>
        <taxon>Myxococcales</taxon>
        <taxon>Cystobacterineae</taxon>
        <taxon>Myxococcaceae</taxon>
        <taxon>Myxococcus</taxon>
    </lineage>
</organism>
<feature type="transmembrane region" description="Helical" evidence="15">
    <location>
        <begin position="147"/>
        <end position="165"/>
    </location>
</feature>
<dbReference type="GO" id="GO:0030295">
    <property type="term" value="F:protein kinase activator activity"/>
    <property type="evidence" value="ECO:0007669"/>
    <property type="project" value="TreeGrafter"/>
</dbReference>
<dbReference type="InterPro" id="IPR003661">
    <property type="entry name" value="HisK_dim/P_dom"/>
</dbReference>
<dbReference type="EMBL" id="JABFNT010000112">
    <property type="protein sequence ID" value="NOJ82069.1"/>
    <property type="molecule type" value="Genomic_DNA"/>
</dbReference>
<feature type="transmembrane region" description="Helical" evidence="15">
    <location>
        <begin position="194"/>
        <end position="211"/>
    </location>
</feature>
<dbReference type="GO" id="GO:0006355">
    <property type="term" value="P:regulation of DNA-templated transcription"/>
    <property type="evidence" value="ECO:0007669"/>
    <property type="project" value="InterPro"/>
</dbReference>
<dbReference type="Proteomes" id="UP000533080">
    <property type="component" value="Unassembled WGS sequence"/>
</dbReference>
<comment type="subcellular location">
    <subcellularLocation>
        <location evidence="2">Membrane</location>
        <topology evidence="2">Multi-pass membrane protein</topology>
    </subcellularLocation>
</comment>
<dbReference type="InterPro" id="IPR000700">
    <property type="entry name" value="PAS-assoc_C"/>
</dbReference>
<dbReference type="SUPFAM" id="SSF47384">
    <property type="entry name" value="Homodimeric domain of signal transducing histidine kinase"/>
    <property type="match status" value="1"/>
</dbReference>
<dbReference type="GO" id="GO:0007234">
    <property type="term" value="P:osmosensory signaling via phosphorelay pathway"/>
    <property type="evidence" value="ECO:0007669"/>
    <property type="project" value="TreeGrafter"/>
</dbReference>
<dbReference type="PROSITE" id="PS50113">
    <property type="entry name" value="PAC"/>
    <property type="match status" value="2"/>
</dbReference>
<dbReference type="PANTHER" id="PTHR42878:SF7">
    <property type="entry name" value="SENSOR HISTIDINE KINASE GLRK"/>
    <property type="match status" value="1"/>
</dbReference>
<feature type="transmembrane region" description="Helical" evidence="15">
    <location>
        <begin position="223"/>
        <end position="245"/>
    </location>
</feature>
<feature type="region of interest" description="Disordered" evidence="14">
    <location>
        <begin position="834"/>
        <end position="869"/>
    </location>
</feature>
<keyword evidence="10 15" id="KW-1133">Transmembrane helix</keyword>
<evidence type="ECO:0000256" key="13">
    <source>
        <dbReference type="SAM" id="Coils"/>
    </source>
</evidence>
<dbReference type="GO" id="GO:0000156">
    <property type="term" value="F:phosphorelay response regulator activity"/>
    <property type="evidence" value="ECO:0007669"/>
    <property type="project" value="TreeGrafter"/>
</dbReference>
<dbReference type="Gene3D" id="3.30.565.10">
    <property type="entry name" value="Histidine kinase-like ATPase, C-terminal domain"/>
    <property type="match status" value="1"/>
</dbReference>
<keyword evidence="4" id="KW-0597">Phosphoprotein</keyword>
<dbReference type="GO" id="GO:0005524">
    <property type="term" value="F:ATP binding"/>
    <property type="evidence" value="ECO:0007669"/>
    <property type="project" value="UniProtKB-KW"/>
</dbReference>
<feature type="coiled-coil region" evidence="13">
    <location>
        <begin position="474"/>
        <end position="501"/>
    </location>
</feature>
<dbReference type="InterPro" id="IPR036097">
    <property type="entry name" value="HisK_dim/P_sf"/>
</dbReference>
<dbReference type="SUPFAM" id="SSF55874">
    <property type="entry name" value="ATPase domain of HSP90 chaperone/DNA topoisomerase II/histidine kinase"/>
    <property type="match status" value="1"/>
</dbReference>
<dbReference type="InterPro" id="IPR050351">
    <property type="entry name" value="BphY/WalK/GraS-like"/>
</dbReference>
<evidence type="ECO:0000256" key="5">
    <source>
        <dbReference type="ARBA" id="ARBA00022679"/>
    </source>
</evidence>
<dbReference type="CDD" id="cd00130">
    <property type="entry name" value="PAS"/>
    <property type="match status" value="2"/>
</dbReference>
<reference evidence="19 20" key="1">
    <citation type="submission" date="2020-05" db="EMBL/GenBank/DDBJ databases">
        <authorList>
            <person name="Whitworth D."/>
        </authorList>
    </citation>
    <scope>NUCLEOTIDE SEQUENCE [LARGE SCALE GENOMIC DNA]</scope>
    <source>
        <strain evidence="19 20">AM005</strain>
    </source>
</reference>
<feature type="domain" description="PAS" evidence="17">
    <location>
        <begin position="367"/>
        <end position="420"/>
    </location>
</feature>
<keyword evidence="12 15" id="KW-0472">Membrane</keyword>
<evidence type="ECO:0000256" key="9">
    <source>
        <dbReference type="ARBA" id="ARBA00022840"/>
    </source>
</evidence>
<dbReference type="InterPro" id="IPR005467">
    <property type="entry name" value="His_kinase_dom"/>
</dbReference>
<dbReference type="SMART" id="SM00091">
    <property type="entry name" value="PAS"/>
    <property type="match status" value="2"/>
</dbReference>
<dbReference type="Gene3D" id="3.30.450.20">
    <property type="entry name" value="PAS domain"/>
    <property type="match status" value="2"/>
</dbReference>
<name>A0A7Y4IMV9_MYXXA</name>
<feature type="compositionally biased region" description="Low complexity" evidence="14">
    <location>
        <begin position="857"/>
        <end position="869"/>
    </location>
</feature>
<feature type="transmembrane region" description="Helical" evidence="15">
    <location>
        <begin position="116"/>
        <end position="135"/>
    </location>
</feature>
<keyword evidence="9" id="KW-0067">ATP-binding</keyword>
<dbReference type="SMART" id="SM00086">
    <property type="entry name" value="PAC"/>
    <property type="match status" value="2"/>
</dbReference>
<gene>
    <name evidence="19" type="ORF">HNV28_27710</name>
</gene>
<keyword evidence="11" id="KW-0902">Two-component regulatory system</keyword>
<evidence type="ECO:0000259" key="16">
    <source>
        <dbReference type="PROSITE" id="PS50109"/>
    </source>
</evidence>
<evidence type="ECO:0000256" key="4">
    <source>
        <dbReference type="ARBA" id="ARBA00022553"/>
    </source>
</evidence>
<evidence type="ECO:0000256" key="15">
    <source>
        <dbReference type="SAM" id="Phobius"/>
    </source>
</evidence>
<dbReference type="CDD" id="cd00082">
    <property type="entry name" value="HisKA"/>
    <property type="match status" value="1"/>
</dbReference>
<feature type="compositionally biased region" description="Pro residues" evidence="14">
    <location>
        <begin position="841"/>
        <end position="852"/>
    </location>
</feature>
<evidence type="ECO:0000256" key="7">
    <source>
        <dbReference type="ARBA" id="ARBA00022741"/>
    </source>
</evidence>
<dbReference type="Pfam" id="PF02518">
    <property type="entry name" value="HATPase_c"/>
    <property type="match status" value="1"/>
</dbReference>
<dbReference type="AlphaFoldDB" id="A0A7Y4IMV9"/>
<feature type="domain" description="PAC" evidence="18">
    <location>
        <begin position="570"/>
        <end position="622"/>
    </location>
</feature>
<dbReference type="SMART" id="SM00388">
    <property type="entry name" value="HisKA"/>
    <property type="match status" value="1"/>
</dbReference>
<evidence type="ECO:0000256" key="2">
    <source>
        <dbReference type="ARBA" id="ARBA00004141"/>
    </source>
</evidence>
<sequence length="869" mass="93880">MFRRRRARPEPMTGGAPTVRTHRCAALASDAGSQGATHLSLERLVRGPRADASREEPCAFQGDATMNDCWRPQRRSAAMARGIAWLATLGAPLVGALYLLGWAWDVEMLRPGVAGIPMMPVTAIAMIFGGAALGLRLRSRPFRHQDATATACAMVMVVIGAVSLLRDITGWDLGMEHIVLRLLDGHASVLPRPSPLSATCMTLLGVALALPERSQSIRLRDTLVVLSLVTSTLGLNGLLMGPLLTVGTLPFLAERSMGLPTALTLMLLAVGTLCARPGLGLMGRITRDSLGGFLARRLVPVTLLGPSVLGMVLMLLHEVRAINLEAKLPIFATFVSAGGAALVLLSARALDHIEAHRQQATAALEASEARYRGLLETTPAPLLTVDAQGLLRFVNAEAERVFGYPREELLGREVEVLVPEGLFGGRSLDTGLGERAIQGRRKDGSLLSLEVRLSPVSGPEGPSVLAVVRDVSERERYLAKVQRAREEAEMQRSQVQALLDHTPVGIVFAEADGGRLVANPVAEQLLGRPLKGVSLEMTGVNPVVLTTDGKPVRREDVPIVRALLTGQLAGPEEFLILHPDGSRLPVLMTAAPVFGPSGKVRGVVSTAQDVTTRHELDRLREEYVSLISHDLRNPLHTISLRVGLLRRALRERNLEREESMTESIQRSVAWMSTMIEDLLEGSRLESQRETLRREPRDLARFLEEVMERDVAPDVRERFHLEVPGALPPVWMDAARLERVMANLLSNAAKYSPGRQPITVRAQLQPGQVVVSVKDQGPGLSPEDAARVFDKYFRTQKSGASDAKGLGLGLYISRLIIEAHSGRIWVESEPGQGSTFSFSLPVTPPGANPLPPQHPDDQAPAAGDGSAVSA</sequence>
<dbReference type="PROSITE" id="PS50109">
    <property type="entry name" value="HIS_KIN"/>
    <property type="match status" value="1"/>
</dbReference>
<evidence type="ECO:0000259" key="17">
    <source>
        <dbReference type="PROSITE" id="PS50112"/>
    </source>
</evidence>
<evidence type="ECO:0000256" key="8">
    <source>
        <dbReference type="ARBA" id="ARBA00022777"/>
    </source>
</evidence>
<evidence type="ECO:0000256" key="3">
    <source>
        <dbReference type="ARBA" id="ARBA00012438"/>
    </source>
</evidence>
<evidence type="ECO:0000256" key="12">
    <source>
        <dbReference type="ARBA" id="ARBA00023136"/>
    </source>
</evidence>
<evidence type="ECO:0000313" key="19">
    <source>
        <dbReference type="EMBL" id="NOJ82069.1"/>
    </source>
</evidence>
<evidence type="ECO:0000256" key="10">
    <source>
        <dbReference type="ARBA" id="ARBA00022989"/>
    </source>
</evidence>
<keyword evidence="7" id="KW-0547">Nucleotide-binding</keyword>
<dbReference type="SMART" id="SM00387">
    <property type="entry name" value="HATPase_c"/>
    <property type="match status" value="1"/>
</dbReference>
<keyword evidence="6 15" id="KW-0812">Transmembrane</keyword>
<dbReference type="GO" id="GO:0000155">
    <property type="term" value="F:phosphorelay sensor kinase activity"/>
    <property type="evidence" value="ECO:0007669"/>
    <property type="project" value="InterPro"/>
</dbReference>
<evidence type="ECO:0000256" key="14">
    <source>
        <dbReference type="SAM" id="MobiDB-lite"/>
    </source>
</evidence>
<feature type="domain" description="PAC" evidence="18">
    <location>
        <begin position="433"/>
        <end position="483"/>
    </location>
</feature>
<feature type="transmembrane region" description="Helical" evidence="15">
    <location>
        <begin position="83"/>
        <end position="104"/>
    </location>
</feature>
<dbReference type="PANTHER" id="PTHR42878">
    <property type="entry name" value="TWO-COMPONENT HISTIDINE KINASE"/>
    <property type="match status" value="1"/>
</dbReference>
<dbReference type="GO" id="GO:0016020">
    <property type="term" value="C:membrane"/>
    <property type="evidence" value="ECO:0007669"/>
    <property type="project" value="UniProtKB-SubCell"/>
</dbReference>
<dbReference type="FunFam" id="3.30.565.10:FF:000006">
    <property type="entry name" value="Sensor histidine kinase WalK"/>
    <property type="match status" value="1"/>
</dbReference>
<dbReference type="PRINTS" id="PR00344">
    <property type="entry name" value="BCTRLSENSOR"/>
</dbReference>
<feature type="transmembrane region" description="Helical" evidence="15">
    <location>
        <begin position="257"/>
        <end position="277"/>
    </location>
</feature>